<dbReference type="InterPro" id="IPR000866">
    <property type="entry name" value="AhpC/TSA"/>
</dbReference>
<evidence type="ECO:0000256" key="1">
    <source>
        <dbReference type="ARBA" id="ARBA00004196"/>
    </source>
</evidence>
<dbReference type="PANTHER" id="PTHR42852:SF6">
    <property type="entry name" value="THIOL:DISULFIDE INTERCHANGE PROTEIN DSBE"/>
    <property type="match status" value="1"/>
</dbReference>
<keyword evidence="3" id="KW-1015">Disulfide bond</keyword>
<comment type="subcellular location">
    <subcellularLocation>
        <location evidence="1">Cell envelope</location>
    </subcellularLocation>
</comment>
<dbReference type="PROSITE" id="PS51352">
    <property type="entry name" value="THIOREDOXIN_2"/>
    <property type="match status" value="1"/>
</dbReference>
<keyword evidence="2" id="KW-0201">Cytochrome c-type biogenesis</keyword>
<dbReference type="EMBL" id="DRLF01000248">
    <property type="protein sequence ID" value="HEC06594.1"/>
    <property type="molecule type" value="Genomic_DNA"/>
</dbReference>
<feature type="signal peptide" evidence="5">
    <location>
        <begin position="1"/>
        <end position="19"/>
    </location>
</feature>
<dbReference type="GO" id="GO:0016491">
    <property type="term" value="F:oxidoreductase activity"/>
    <property type="evidence" value="ECO:0007669"/>
    <property type="project" value="InterPro"/>
</dbReference>
<evidence type="ECO:0000256" key="5">
    <source>
        <dbReference type="SAM" id="SignalP"/>
    </source>
</evidence>
<dbReference type="Proteomes" id="UP000886339">
    <property type="component" value="Unassembled WGS sequence"/>
</dbReference>
<evidence type="ECO:0000256" key="2">
    <source>
        <dbReference type="ARBA" id="ARBA00022748"/>
    </source>
</evidence>
<evidence type="ECO:0000256" key="4">
    <source>
        <dbReference type="ARBA" id="ARBA00023284"/>
    </source>
</evidence>
<evidence type="ECO:0000256" key="3">
    <source>
        <dbReference type="ARBA" id="ARBA00023157"/>
    </source>
</evidence>
<dbReference type="GO" id="GO:0016209">
    <property type="term" value="F:antioxidant activity"/>
    <property type="evidence" value="ECO:0007669"/>
    <property type="project" value="InterPro"/>
</dbReference>
<dbReference type="PANTHER" id="PTHR42852">
    <property type="entry name" value="THIOL:DISULFIDE INTERCHANGE PROTEIN DSBE"/>
    <property type="match status" value="1"/>
</dbReference>
<gene>
    <name evidence="7" type="ORF">ENJ12_07070</name>
</gene>
<organism evidence="7">
    <name type="scientific">Thiolapillus brandeum</name>
    <dbReference type="NCBI Taxonomy" id="1076588"/>
    <lineage>
        <taxon>Bacteria</taxon>
        <taxon>Pseudomonadati</taxon>
        <taxon>Pseudomonadota</taxon>
        <taxon>Gammaproteobacteria</taxon>
        <taxon>Chromatiales</taxon>
        <taxon>Sedimenticolaceae</taxon>
        <taxon>Thiolapillus</taxon>
    </lineage>
</organism>
<dbReference type="CDD" id="cd02966">
    <property type="entry name" value="TlpA_like_family"/>
    <property type="match status" value="1"/>
</dbReference>
<dbReference type="Gene3D" id="3.40.30.10">
    <property type="entry name" value="Glutaredoxin"/>
    <property type="match status" value="1"/>
</dbReference>
<evidence type="ECO:0000259" key="6">
    <source>
        <dbReference type="PROSITE" id="PS51352"/>
    </source>
</evidence>
<feature type="domain" description="Thioredoxin" evidence="6">
    <location>
        <begin position="27"/>
        <end position="167"/>
    </location>
</feature>
<comment type="caution">
    <text evidence="7">The sequence shown here is derived from an EMBL/GenBank/DDBJ whole genome shotgun (WGS) entry which is preliminary data.</text>
</comment>
<accession>A0A831RVI3</accession>
<dbReference type="InterPro" id="IPR050553">
    <property type="entry name" value="Thioredoxin_ResA/DsbE_sf"/>
</dbReference>
<proteinExistence type="predicted"/>
<dbReference type="GO" id="GO:0017004">
    <property type="term" value="P:cytochrome complex assembly"/>
    <property type="evidence" value="ECO:0007669"/>
    <property type="project" value="UniProtKB-KW"/>
</dbReference>
<sequence length="169" mass="18928">MKNGLLIVAVLLLPLAANGAAVDVRYFDPPRPGTDFRLTDQWGVGHSLEDYRGKVVVLNFWASWCRPCVSEMPALEKAWKTLRADQVQVVGIAVNETSADIRRFLQKQSVSFPLLPDDDATVTGEWRVIGLPTTYVLNQQGEVASRFVGPYEWDSPDSLEYLRSLQHVP</sequence>
<protein>
    <submittedName>
        <fullName evidence="7">TlpA family protein disulfide reductase</fullName>
    </submittedName>
</protein>
<evidence type="ECO:0000313" key="7">
    <source>
        <dbReference type="EMBL" id="HEC06594.1"/>
    </source>
</evidence>
<reference evidence="7" key="1">
    <citation type="journal article" date="2020" name="mSystems">
        <title>Genome- and Community-Level Interaction Insights into Carbon Utilization and Element Cycling Functions of Hydrothermarchaeota in Hydrothermal Sediment.</title>
        <authorList>
            <person name="Zhou Z."/>
            <person name="Liu Y."/>
            <person name="Xu W."/>
            <person name="Pan J."/>
            <person name="Luo Z.H."/>
            <person name="Li M."/>
        </authorList>
    </citation>
    <scope>NUCLEOTIDE SEQUENCE [LARGE SCALE GENOMIC DNA]</scope>
    <source>
        <strain evidence="7">HyVt-458</strain>
    </source>
</reference>
<feature type="chain" id="PRO_5032966115" evidence="5">
    <location>
        <begin position="20"/>
        <end position="169"/>
    </location>
</feature>
<keyword evidence="5" id="KW-0732">Signal</keyword>
<dbReference type="Pfam" id="PF00578">
    <property type="entry name" value="AhpC-TSA"/>
    <property type="match status" value="1"/>
</dbReference>
<name>A0A831RVI3_9GAMM</name>
<dbReference type="InterPro" id="IPR036249">
    <property type="entry name" value="Thioredoxin-like_sf"/>
</dbReference>
<keyword evidence="4" id="KW-0676">Redox-active center</keyword>
<dbReference type="AlphaFoldDB" id="A0A831RVI3"/>
<dbReference type="SUPFAM" id="SSF52833">
    <property type="entry name" value="Thioredoxin-like"/>
    <property type="match status" value="1"/>
</dbReference>
<dbReference type="GO" id="GO:0030313">
    <property type="term" value="C:cell envelope"/>
    <property type="evidence" value="ECO:0007669"/>
    <property type="project" value="UniProtKB-SubCell"/>
</dbReference>
<dbReference type="InterPro" id="IPR013766">
    <property type="entry name" value="Thioredoxin_domain"/>
</dbReference>